<reference evidence="1 2" key="1">
    <citation type="submission" date="2019-10" db="EMBL/GenBank/DDBJ databases">
        <authorList>
            <person name="Garlena R.A."/>
            <person name="Russell D.A."/>
            <person name="Pope W.H."/>
            <person name="Jacobs-Sera D."/>
            <person name="Hatfull G.F."/>
        </authorList>
    </citation>
    <scope>NUCLEOTIDE SEQUENCE [LARGE SCALE GENOMIC DNA]</scope>
</reference>
<dbReference type="GeneID" id="55624520"/>
<proteinExistence type="predicted"/>
<keyword evidence="2" id="KW-1185">Reference proteome</keyword>
<sequence>MFTKQVKLHGGPKDGEVYPYGDPLPKVLVIAEVSERKGPVYHDYMQVGETEDYNWIGKTKAK</sequence>
<evidence type="ECO:0000313" key="2">
    <source>
        <dbReference type="Proteomes" id="UP000423609"/>
    </source>
</evidence>
<name>A0A649VCQ3_9CAUD</name>
<organism evidence="1 2">
    <name type="scientific">Mycobacterium phage Indlulamithi</name>
    <dbReference type="NCBI Taxonomy" id="2656582"/>
    <lineage>
        <taxon>Viruses</taxon>
        <taxon>Duplodnaviria</taxon>
        <taxon>Heunggongvirae</taxon>
        <taxon>Uroviricota</taxon>
        <taxon>Caudoviricetes</taxon>
        <taxon>Indlulamithivirus</taxon>
        <taxon>Indlulamithivirus indlulamithi</taxon>
    </lineage>
</organism>
<gene>
    <name evidence="1" type="primary">83</name>
    <name evidence="1" type="ORF">PBI_INDLULAMITHI_83</name>
</gene>
<dbReference type="KEGG" id="vg:55624520"/>
<evidence type="ECO:0000313" key="1">
    <source>
        <dbReference type="EMBL" id="QGJ90121.1"/>
    </source>
</evidence>
<dbReference type="Proteomes" id="UP000423609">
    <property type="component" value="Segment"/>
</dbReference>
<dbReference type="RefSeq" id="YP_009853834.1">
    <property type="nucleotide sequence ID" value="NC_048824.1"/>
</dbReference>
<protein>
    <submittedName>
        <fullName evidence="1">Uncharacterized protein</fullName>
    </submittedName>
</protein>
<accession>A0A649VCQ3</accession>
<dbReference type="EMBL" id="MN585993">
    <property type="protein sequence ID" value="QGJ90121.1"/>
    <property type="molecule type" value="Genomic_DNA"/>
</dbReference>